<dbReference type="InterPro" id="IPR005467">
    <property type="entry name" value="His_kinase_dom"/>
</dbReference>
<dbReference type="GO" id="GO:0016301">
    <property type="term" value="F:kinase activity"/>
    <property type="evidence" value="ECO:0007669"/>
    <property type="project" value="UniProtKB-KW"/>
</dbReference>
<evidence type="ECO:0000259" key="5">
    <source>
        <dbReference type="PROSITE" id="PS50109"/>
    </source>
</evidence>
<evidence type="ECO:0000256" key="1">
    <source>
        <dbReference type="ARBA" id="ARBA00000085"/>
    </source>
</evidence>
<feature type="transmembrane region" description="Helical" evidence="4">
    <location>
        <begin position="78"/>
        <end position="99"/>
    </location>
</feature>
<dbReference type="RefSeq" id="WP_320003254.1">
    <property type="nucleotide sequence ID" value="NZ_JAUHJS010000002.1"/>
</dbReference>
<feature type="transmembrane region" description="Helical" evidence="4">
    <location>
        <begin position="31"/>
        <end position="48"/>
    </location>
</feature>
<dbReference type="SUPFAM" id="SSF47384">
    <property type="entry name" value="Homodimeric domain of signal transducing histidine kinase"/>
    <property type="match status" value="1"/>
</dbReference>
<dbReference type="PRINTS" id="PR00344">
    <property type="entry name" value="BCTRLSENSOR"/>
</dbReference>
<dbReference type="PANTHER" id="PTHR43547">
    <property type="entry name" value="TWO-COMPONENT HISTIDINE KINASE"/>
    <property type="match status" value="1"/>
</dbReference>
<evidence type="ECO:0000256" key="2">
    <source>
        <dbReference type="ARBA" id="ARBA00012438"/>
    </source>
</evidence>
<keyword evidence="4" id="KW-1133">Transmembrane helix</keyword>
<dbReference type="EC" id="2.7.13.3" evidence="2"/>
<name>A0ABT8F2P7_9BACT</name>
<dbReference type="PANTHER" id="PTHR43547:SF2">
    <property type="entry name" value="HYBRID SIGNAL TRANSDUCTION HISTIDINE KINASE C"/>
    <property type="match status" value="1"/>
</dbReference>
<dbReference type="InterPro" id="IPR036890">
    <property type="entry name" value="HATPase_C_sf"/>
</dbReference>
<dbReference type="InterPro" id="IPR003661">
    <property type="entry name" value="HisK_dim/P_dom"/>
</dbReference>
<keyword evidence="6" id="KW-0418">Kinase</keyword>
<comment type="caution">
    <text evidence="6">The sequence shown here is derived from an EMBL/GenBank/DDBJ whole genome shotgun (WGS) entry which is preliminary data.</text>
</comment>
<gene>
    <name evidence="6" type="ORF">QWY31_04395</name>
</gene>
<dbReference type="Pfam" id="PF02518">
    <property type="entry name" value="HATPase_c"/>
    <property type="match status" value="1"/>
</dbReference>
<accession>A0ABT8F2P7</accession>
<dbReference type="InterPro" id="IPR036097">
    <property type="entry name" value="HisK_dim/P_sf"/>
</dbReference>
<dbReference type="PROSITE" id="PS50109">
    <property type="entry name" value="HIS_KIN"/>
    <property type="match status" value="1"/>
</dbReference>
<keyword evidence="6" id="KW-0808">Transferase</keyword>
<keyword evidence="4" id="KW-0472">Membrane</keyword>
<dbReference type="CDD" id="cd00082">
    <property type="entry name" value="HisKA"/>
    <property type="match status" value="1"/>
</dbReference>
<dbReference type="InterPro" id="IPR004358">
    <property type="entry name" value="Sig_transdc_His_kin-like_C"/>
</dbReference>
<feature type="transmembrane region" description="Helical" evidence="4">
    <location>
        <begin position="150"/>
        <end position="170"/>
    </location>
</feature>
<dbReference type="InterPro" id="IPR003594">
    <property type="entry name" value="HATPase_dom"/>
</dbReference>
<dbReference type="Gene3D" id="3.30.565.10">
    <property type="entry name" value="Histidine kinase-like ATPase, C-terminal domain"/>
    <property type="match status" value="1"/>
</dbReference>
<dbReference type="SMART" id="SM00388">
    <property type="entry name" value="HisKA"/>
    <property type="match status" value="1"/>
</dbReference>
<dbReference type="Proteomes" id="UP001168552">
    <property type="component" value="Unassembled WGS sequence"/>
</dbReference>
<dbReference type="SMART" id="SM00387">
    <property type="entry name" value="HATPase_c"/>
    <property type="match status" value="1"/>
</dbReference>
<reference evidence="6" key="1">
    <citation type="submission" date="2023-06" db="EMBL/GenBank/DDBJ databases">
        <title>Cytophagales bacterium Strain LB-30, isolated from soil.</title>
        <authorList>
            <person name="Liu B."/>
        </authorList>
    </citation>
    <scope>NUCLEOTIDE SEQUENCE</scope>
    <source>
        <strain evidence="6">LB-30</strain>
    </source>
</reference>
<keyword evidence="7" id="KW-1185">Reference proteome</keyword>
<dbReference type="EMBL" id="JAUHJS010000002">
    <property type="protein sequence ID" value="MDN4164727.1"/>
    <property type="molecule type" value="Genomic_DNA"/>
</dbReference>
<sequence length="420" mass="47963">MIQRIKQLMEIGVYPDMDFELRKQVRITNQFSILSVAIIYVFVVINLIKGRYTLALFEVGITSVQFITIYLNHKGRHLAARILFFSVVLSFDVVLTFFLAPGRGLEYHFIICVIIPIILFQKLAIQIMLSAGVFLIFLLSTIYNDGFKDVVFYLNSLALFVLVFYLMKYFQKEYDTNREIINKQVKALELLNEEKNQLLSVASHDLRSPLKRVQGLLSIVQLTGNKDPKETEELISMAQNILDKQSELVSKVLNDFVVNQQAVLEVKQETFLVNAQLAETVESFRMEAEKKHIKINVEYLAEDIPIVTDQGFFAQIFENLISNALKFSYPESEVDIKAAVQPNKLVVSVKDYGQGLDDNDRQKLFQKFQRLSAQPTFGESSTGLGLSIVKKYIDALKGEIFCESEKEKGANFIVHLPLTN</sequence>
<feature type="transmembrane region" description="Helical" evidence="4">
    <location>
        <begin position="54"/>
        <end position="71"/>
    </location>
</feature>
<evidence type="ECO:0000256" key="4">
    <source>
        <dbReference type="SAM" id="Phobius"/>
    </source>
</evidence>
<evidence type="ECO:0000313" key="6">
    <source>
        <dbReference type="EMBL" id="MDN4164727.1"/>
    </source>
</evidence>
<dbReference type="Pfam" id="PF00512">
    <property type="entry name" value="HisKA"/>
    <property type="match status" value="1"/>
</dbReference>
<keyword evidence="3" id="KW-0597">Phosphoprotein</keyword>
<dbReference type="Gene3D" id="1.10.287.130">
    <property type="match status" value="1"/>
</dbReference>
<comment type="catalytic activity">
    <reaction evidence="1">
        <text>ATP + protein L-histidine = ADP + protein N-phospho-L-histidine.</text>
        <dbReference type="EC" id="2.7.13.3"/>
    </reaction>
</comment>
<dbReference type="CDD" id="cd00075">
    <property type="entry name" value="HATPase"/>
    <property type="match status" value="1"/>
</dbReference>
<feature type="domain" description="Histidine kinase" evidence="5">
    <location>
        <begin position="201"/>
        <end position="420"/>
    </location>
</feature>
<keyword evidence="4" id="KW-0812">Transmembrane</keyword>
<proteinExistence type="predicted"/>
<evidence type="ECO:0000256" key="3">
    <source>
        <dbReference type="ARBA" id="ARBA00022553"/>
    </source>
</evidence>
<protein>
    <recommendedName>
        <fullName evidence="2">histidine kinase</fullName>
        <ecNumber evidence="2">2.7.13.3</ecNumber>
    </recommendedName>
</protein>
<evidence type="ECO:0000313" key="7">
    <source>
        <dbReference type="Proteomes" id="UP001168552"/>
    </source>
</evidence>
<organism evidence="6 7">
    <name type="scientific">Shiella aurantiaca</name>
    <dbReference type="NCBI Taxonomy" id="3058365"/>
    <lineage>
        <taxon>Bacteria</taxon>
        <taxon>Pseudomonadati</taxon>
        <taxon>Bacteroidota</taxon>
        <taxon>Cytophagia</taxon>
        <taxon>Cytophagales</taxon>
        <taxon>Shiellaceae</taxon>
        <taxon>Shiella</taxon>
    </lineage>
</organism>
<dbReference type="SUPFAM" id="SSF55874">
    <property type="entry name" value="ATPase domain of HSP90 chaperone/DNA topoisomerase II/histidine kinase"/>
    <property type="match status" value="1"/>
</dbReference>